<dbReference type="SUPFAM" id="SSF53850">
    <property type="entry name" value="Periplasmic binding protein-like II"/>
    <property type="match status" value="1"/>
</dbReference>
<evidence type="ECO:0000256" key="1">
    <source>
        <dbReference type="ARBA" id="ARBA00006987"/>
    </source>
</evidence>
<organism evidence="3 4">
    <name type="scientific">Pigmentiphaga soli</name>
    <dbReference type="NCBI Taxonomy" id="1007095"/>
    <lineage>
        <taxon>Bacteria</taxon>
        <taxon>Pseudomonadati</taxon>
        <taxon>Pseudomonadota</taxon>
        <taxon>Betaproteobacteria</taxon>
        <taxon>Burkholderiales</taxon>
        <taxon>Alcaligenaceae</taxon>
        <taxon>Pigmentiphaga</taxon>
    </lineage>
</organism>
<accession>A0ABP8HJ94</accession>
<dbReference type="InterPro" id="IPR005064">
    <property type="entry name" value="BUG"/>
</dbReference>
<name>A0ABP8HJ94_9BURK</name>
<dbReference type="Pfam" id="PF03401">
    <property type="entry name" value="TctC"/>
    <property type="match status" value="1"/>
</dbReference>
<reference evidence="4" key="1">
    <citation type="journal article" date="2019" name="Int. J. Syst. Evol. Microbiol.">
        <title>The Global Catalogue of Microorganisms (GCM) 10K type strain sequencing project: providing services to taxonomists for standard genome sequencing and annotation.</title>
        <authorList>
            <consortium name="The Broad Institute Genomics Platform"/>
            <consortium name="The Broad Institute Genome Sequencing Center for Infectious Disease"/>
            <person name="Wu L."/>
            <person name="Ma J."/>
        </authorList>
    </citation>
    <scope>NUCLEOTIDE SEQUENCE [LARGE SCALE GENOMIC DNA]</scope>
    <source>
        <strain evidence="4">JCM 17666</strain>
    </source>
</reference>
<feature type="signal peptide" evidence="2">
    <location>
        <begin position="1"/>
        <end position="31"/>
    </location>
</feature>
<dbReference type="RefSeq" id="WP_345251558.1">
    <property type="nucleotide sequence ID" value="NZ_BAABFO010000024.1"/>
</dbReference>
<evidence type="ECO:0000256" key="2">
    <source>
        <dbReference type="SAM" id="SignalP"/>
    </source>
</evidence>
<evidence type="ECO:0000313" key="3">
    <source>
        <dbReference type="EMBL" id="GAA4339982.1"/>
    </source>
</evidence>
<feature type="chain" id="PRO_5045592125" evidence="2">
    <location>
        <begin position="32"/>
        <end position="332"/>
    </location>
</feature>
<gene>
    <name evidence="3" type="ORF">GCM10023144_38910</name>
</gene>
<dbReference type="PANTHER" id="PTHR42928">
    <property type="entry name" value="TRICARBOXYLATE-BINDING PROTEIN"/>
    <property type="match status" value="1"/>
</dbReference>
<dbReference type="Proteomes" id="UP001501671">
    <property type="component" value="Unassembled WGS sequence"/>
</dbReference>
<dbReference type="PIRSF" id="PIRSF017082">
    <property type="entry name" value="YflP"/>
    <property type="match status" value="1"/>
</dbReference>
<protein>
    <submittedName>
        <fullName evidence="3">Tripartite tricarboxylate transporter substrate binding protein</fullName>
    </submittedName>
</protein>
<dbReference type="CDD" id="cd07012">
    <property type="entry name" value="PBP2_Bug_TTT"/>
    <property type="match status" value="1"/>
</dbReference>
<keyword evidence="2" id="KW-0732">Signal</keyword>
<proteinExistence type="inferred from homology"/>
<comment type="similarity">
    <text evidence="1">Belongs to the UPF0065 (bug) family.</text>
</comment>
<keyword evidence="4" id="KW-1185">Reference proteome</keyword>
<comment type="caution">
    <text evidence="3">The sequence shown here is derived from an EMBL/GenBank/DDBJ whole genome shotgun (WGS) entry which is preliminary data.</text>
</comment>
<dbReference type="EMBL" id="BAABFO010000024">
    <property type="protein sequence ID" value="GAA4339982.1"/>
    <property type="molecule type" value="Genomic_DNA"/>
</dbReference>
<dbReference type="InterPro" id="IPR042100">
    <property type="entry name" value="Bug_dom1"/>
</dbReference>
<dbReference type="Gene3D" id="3.40.190.150">
    <property type="entry name" value="Bordetella uptake gene, domain 1"/>
    <property type="match status" value="1"/>
</dbReference>
<dbReference type="PANTHER" id="PTHR42928:SF5">
    <property type="entry name" value="BLR1237 PROTEIN"/>
    <property type="match status" value="1"/>
</dbReference>
<dbReference type="Gene3D" id="3.40.190.10">
    <property type="entry name" value="Periplasmic binding protein-like II"/>
    <property type="match status" value="1"/>
</dbReference>
<sequence>MQNFGSRGKRLRRWAGTAMCAAALSAGAVQAAGYPDKPITLVVPFAPGGNMDITARLLAEPLGRALGQPVVVENRAGAGSLIGASWVARAKPDGYTLLLGNSGTHGTVPAVYKDVPYDPLKSFVALAGVSSTPSVLSVGPSVPAADFVRLKAYAAGRPEGISIASAGTGSFNHLSIELVKLRSGLKAVHVPYKGSGPALNDLIGGQVDALADQLSTSLPYIRDGRIKAVAQMGARRSPLLPDVPTLAEQGVPDAEAAVYTGVFGPAGMPKDVVARLSGALASVLRDPALKRRFADMASDMLDMDTAQFTRFVASEAEKWKTLAQSAGISIEQ</sequence>
<evidence type="ECO:0000313" key="4">
    <source>
        <dbReference type="Proteomes" id="UP001501671"/>
    </source>
</evidence>